<feature type="non-terminal residue" evidence="1">
    <location>
        <position position="56"/>
    </location>
</feature>
<dbReference type="Proteomes" id="UP000469545">
    <property type="component" value="Unassembled WGS sequence"/>
</dbReference>
<proteinExistence type="predicted"/>
<comment type="caution">
    <text evidence="1">The sequence shown here is derived from an EMBL/GenBank/DDBJ whole genome shotgun (WGS) entry which is preliminary data.</text>
</comment>
<dbReference type="AlphaFoldDB" id="A0A6N9UZ67"/>
<organism evidence="1 2">
    <name type="scientific">Streptomyces coelicoflavus</name>
    <dbReference type="NCBI Taxonomy" id="285562"/>
    <lineage>
        <taxon>Bacteria</taxon>
        <taxon>Bacillati</taxon>
        <taxon>Actinomycetota</taxon>
        <taxon>Actinomycetes</taxon>
        <taxon>Kitasatosporales</taxon>
        <taxon>Streptomycetaceae</taxon>
        <taxon>Streptomyces</taxon>
    </lineage>
</organism>
<dbReference type="EMBL" id="JAAGMB010000866">
    <property type="protein sequence ID" value="NEB21926.1"/>
    <property type="molecule type" value="Genomic_DNA"/>
</dbReference>
<protein>
    <submittedName>
        <fullName evidence="1">Uncharacterized protein</fullName>
    </submittedName>
</protein>
<accession>A0A6N9UZ67</accession>
<evidence type="ECO:0000313" key="1">
    <source>
        <dbReference type="EMBL" id="NEB21926.1"/>
    </source>
</evidence>
<gene>
    <name evidence="1" type="ORF">G3I46_36445</name>
</gene>
<keyword evidence="2" id="KW-1185">Reference proteome</keyword>
<reference evidence="1 2" key="1">
    <citation type="submission" date="2020-01" db="EMBL/GenBank/DDBJ databases">
        <title>Insect and environment-associated Actinomycetes.</title>
        <authorList>
            <person name="Currrie C."/>
            <person name="Chevrette M."/>
            <person name="Carlson C."/>
            <person name="Stubbendieck R."/>
            <person name="Wendt-Pienkowski E."/>
        </authorList>
    </citation>
    <scope>NUCLEOTIDE SEQUENCE [LARGE SCALE GENOMIC DNA]</scope>
    <source>
        <strain evidence="1 2">SID14172</strain>
    </source>
</reference>
<sequence>MSAWTRPVLLPVFLSVLTVPAVLAVLAVLVVEPPRSAAGPASGAAAVRVTAAGRAV</sequence>
<name>A0A6N9UZ67_9ACTN</name>
<evidence type="ECO:0000313" key="2">
    <source>
        <dbReference type="Proteomes" id="UP000469545"/>
    </source>
</evidence>